<dbReference type="Proteomes" id="UP000654922">
    <property type="component" value="Unassembled WGS sequence"/>
</dbReference>
<dbReference type="OrthoDB" id="1022638at2759"/>
<evidence type="ECO:0000256" key="1">
    <source>
        <dbReference type="SAM" id="MobiDB-lite"/>
    </source>
</evidence>
<comment type="caution">
    <text evidence="3">The sequence shown here is derived from an EMBL/GenBank/DDBJ whole genome shotgun (WGS) entry which is preliminary data.</text>
</comment>
<dbReference type="PANTHER" id="PTHR47843:SF3">
    <property type="entry name" value="BTB DOMAIN-CONTAINING PROTEIN"/>
    <property type="match status" value="1"/>
</dbReference>
<evidence type="ECO:0000259" key="2">
    <source>
        <dbReference type="PROSITE" id="PS50097"/>
    </source>
</evidence>
<dbReference type="InterPro" id="IPR011333">
    <property type="entry name" value="SKP1/BTB/POZ_sf"/>
</dbReference>
<dbReference type="Gene3D" id="3.30.710.10">
    <property type="entry name" value="Potassium Channel Kv1.1, Chain A"/>
    <property type="match status" value="1"/>
</dbReference>
<evidence type="ECO:0000313" key="4">
    <source>
        <dbReference type="Proteomes" id="UP000654922"/>
    </source>
</evidence>
<accession>A0A8H6UWD7</accession>
<proteinExistence type="predicted"/>
<sequence>MIRPLGKFALSAGMVHINVGVNETPFDVHVELLCGCSPYFDTLFKDRTEKPIAEDPICFPDDDPDVFAELLGWMYYGDTSADLPSRAGSLFLLQLWVLAGKLKISRLQNHVIHILKTMIDRKPGGIFGSDKVNYVYAHTLPHSPLRLLVVDNWAQNGTKSRLLTRKENFPRPFLEDLCCALVEWKESTTDAVNVIDFAGRYDVESCVPRDIHKELPLRAREYPEPVQSATPEQLKNRKIKQPSSRICQPSLQVESDPRGEVGHEKSHLQIL</sequence>
<protein>
    <recommendedName>
        <fullName evidence="2">BTB domain-containing protein</fullName>
    </recommendedName>
</protein>
<dbReference type="SUPFAM" id="SSF54695">
    <property type="entry name" value="POZ domain"/>
    <property type="match status" value="1"/>
</dbReference>
<gene>
    <name evidence="3" type="ORF">CNMCM5623_002125</name>
</gene>
<name>A0A8H6UWD7_9EURO</name>
<feature type="compositionally biased region" description="Basic and acidic residues" evidence="1">
    <location>
        <begin position="255"/>
        <end position="271"/>
    </location>
</feature>
<dbReference type="CDD" id="cd18186">
    <property type="entry name" value="BTB_POZ_ZBTB_KLHL-like"/>
    <property type="match status" value="1"/>
</dbReference>
<feature type="compositionally biased region" description="Polar residues" evidence="1">
    <location>
        <begin position="241"/>
        <end position="253"/>
    </location>
</feature>
<dbReference type="EMBL" id="JACBAE010001243">
    <property type="protein sequence ID" value="KAF7169362.1"/>
    <property type="molecule type" value="Genomic_DNA"/>
</dbReference>
<dbReference type="AlphaFoldDB" id="A0A8H6UWD7"/>
<evidence type="ECO:0000313" key="3">
    <source>
        <dbReference type="EMBL" id="KAF7169362.1"/>
    </source>
</evidence>
<dbReference type="InterPro" id="IPR000210">
    <property type="entry name" value="BTB/POZ_dom"/>
</dbReference>
<dbReference type="PROSITE" id="PS50097">
    <property type="entry name" value="BTB"/>
    <property type="match status" value="1"/>
</dbReference>
<dbReference type="PANTHER" id="PTHR47843">
    <property type="entry name" value="BTB DOMAIN-CONTAINING PROTEIN-RELATED"/>
    <property type="match status" value="1"/>
</dbReference>
<organism evidence="3 4">
    <name type="scientific">Aspergillus felis</name>
    <dbReference type="NCBI Taxonomy" id="1287682"/>
    <lineage>
        <taxon>Eukaryota</taxon>
        <taxon>Fungi</taxon>
        <taxon>Dikarya</taxon>
        <taxon>Ascomycota</taxon>
        <taxon>Pezizomycotina</taxon>
        <taxon>Eurotiomycetes</taxon>
        <taxon>Eurotiomycetidae</taxon>
        <taxon>Eurotiales</taxon>
        <taxon>Aspergillaceae</taxon>
        <taxon>Aspergillus</taxon>
        <taxon>Aspergillus subgen. Fumigati</taxon>
    </lineage>
</organism>
<reference evidence="3" key="1">
    <citation type="submission" date="2020-06" db="EMBL/GenBank/DDBJ databases">
        <title>Draft genome sequences of strains closely related to Aspergillus parafelis and Aspergillus hiratsukae.</title>
        <authorList>
            <person name="Dos Santos R.A.C."/>
            <person name="Rivero-Menendez O."/>
            <person name="Steenwyk J.L."/>
            <person name="Mead M.E."/>
            <person name="Goldman G.H."/>
            <person name="Alastruey-Izquierdo A."/>
            <person name="Rokas A."/>
        </authorList>
    </citation>
    <scope>NUCLEOTIDE SEQUENCE</scope>
    <source>
        <strain evidence="3">CNM-CM5623</strain>
    </source>
</reference>
<dbReference type="Pfam" id="PF00651">
    <property type="entry name" value="BTB"/>
    <property type="match status" value="1"/>
</dbReference>
<feature type="domain" description="BTB" evidence="2">
    <location>
        <begin position="15"/>
        <end position="83"/>
    </location>
</feature>
<dbReference type="SMART" id="SM00225">
    <property type="entry name" value="BTB"/>
    <property type="match status" value="1"/>
</dbReference>
<feature type="region of interest" description="Disordered" evidence="1">
    <location>
        <begin position="222"/>
        <end position="271"/>
    </location>
</feature>